<dbReference type="Proteomes" id="UP001161405">
    <property type="component" value="Unassembled WGS sequence"/>
</dbReference>
<dbReference type="PIRSF" id="PIRSF021700">
    <property type="entry name" value="3_dmu_93_MTrfase"/>
    <property type="match status" value="1"/>
</dbReference>
<dbReference type="PANTHER" id="PTHR33990:SF2">
    <property type="entry name" value="PHNB-LIKE DOMAIN-CONTAINING PROTEIN"/>
    <property type="match status" value="1"/>
</dbReference>
<dbReference type="SUPFAM" id="SSF54593">
    <property type="entry name" value="Glyoxalase/Bleomycin resistance protein/Dihydroxybiphenyl dioxygenase"/>
    <property type="match status" value="1"/>
</dbReference>
<organism evidence="2 3">
    <name type="scientific">Maritalea porphyrae</name>
    <dbReference type="NCBI Taxonomy" id="880732"/>
    <lineage>
        <taxon>Bacteria</taxon>
        <taxon>Pseudomonadati</taxon>
        <taxon>Pseudomonadota</taxon>
        <taxon>Alphaproteobacteria</taxon>
        <taxon>Hyphomicrobiales</taxon>
        <taxon>Devosiaceae</taxon>
        <taxon>Maritalea</taxon>
    </lineage>
</organism>
<protein>
    <submittedName>
        <fullName evidence="2">VOC family protein</fullName>
    </submittedName>
</protein>
<dbReference type="InterPro" id="IPR009725">
    <property type="entry name" value="3_dmu_93_MTrfase"/>
</dbReference>
<feature type="domain" description="PhnB-like" evidence="1">
    <location>
        <begin position="1"/>
        <end position="103"/>
    </location>
</feature>
<evidence type="ECO:0000259" key="1">
    <source>
        <dbReference type="Pfam" id="PF06983"/>
    </source>
</evidence>
<dbReference type="Gene3D" id="3.10.180.10">
    <property type="entry name" value="2,3-Dihydroxybiphenyl 1,2-Dioxygenase, domain 1"/>
    <property type="match status" value="1"/>
</dbReference>
<dbReference type="CDD" id="cd06588">
    <property type="entry name" value="PhnB_like"/>
    <property type="match status" value="1"/>
</dbReference>
<evidence type="ECO:0000313" key="2">
    <source>
        <dbReference type="EMBL" id="GLQ16498.1"/>
    </source>
</evidence>
<accession>A0ABQ5UMQ2</accession>
<name>A0ABQ5UMQ2_9HYPH</name>
<proteinExistence type="predicted"/>
<gene>
    <name evidence="2" type="ORF">GCM10007879_07470</name>
</gene>
<keyword evidence="3" id="KW-1185">Reference proteome</keyword>
<dbReference type="EMBL" id="BSNI01000002">
    <property type="protein sequence ID" value="GLQ16498.1"/>
    <property type="molecule type" value="Genomic_DNA"/>
</dbReference>
<dbReference type="InterPro" id="IPR028973">
    <property type="entry name" value="PhnB-like"/>
</dbReference>
<dbReference type="PANTHER" id="PTHR33990">
    <property type="entry name" value="PROTEIN YJDN-RELATED"/>
    <property type="match status" value="1"/>
</dbReference>
<dbReference type="InterPro" id="IPR029068">
    <property type="entry name" value="Glyas_Bleomycin-R_OHBP_Dase"/>
</dbReference>
<evidence type="ECO:0000313" key="3">
    <source>
        <dbReference type="Proteomes" id="UP001161405"/>
    </source>
</evidence>
<reference evidence="2" key="1">
    <citation type="journal article" date="2014" name="Int. J. Syst. Evol. Microbiol.">
        <title>Complete genome of a new Firmicutes species belonging to the dominant human colonic microbiota ('Ruminococcus bicirculans') reveals two chromosomes and a selective capacity to utilize plant glucans.</title>
        <authorList>
            <consortium name="NISC Comparative Sequencing Program"/>
            <person name="Wegmann U."/>
            <person name="Louis P."/>
            <person name="Goesmann A."/>
            <person name="Henrissat B."/>
            <person name="Duncan S.H."/>
            <person name="Flint H.J."/>
        </authorList>
    </citation>
    <scope>NUCLEOTIDE SEQUENCE</scope>
    <source>
        <strain evidence="2">NBRC 107169</strain>
    </source>
</reference>
<sequence length="146" mass="16094">MWLNNDAAAAAQFYCTIFDDARIISPADLSQQSFMVVWEMNGQRVMGLNGGPKFPQSAAFSFFVEVEDQKELDHYWNALLANNGKESMCGWLEDQFGVSWQIIPKQLAGLVGNSDPVIAQACTEAMLKMRKIVIVDLQAAAASADN</sequence>
<reference evidence="2" key="2">
    <citation type="submission" date="2023-01" db="EMBL/GenBank/DDBJ databases">
        <title>Draft genome sequence of Maritalea porphyrae strain NBRC 107169.</title>
        <authorList>
            <person name="Sun Q."/>
            <person name="Mori K."/>
        </authorList>
    </citation>
    <scope>NUCLEOTIDE SEQUENCE</scope>
    <source>
        <strain evidence="2">NBRC 107169</strain>
    </source>
</reference>
<dbReference type="Pfam" id="PF06983">
    <property type="entry name" value="3-dmu-9_3-mt"/>
    <property type="match status" value="1"/>
</dbReference>
<comment type="caution">
    <text evidence="2">The sequence shown here is derived from an EMBL/GenBank/DDBJ whole genome shotgun (WGS) entry which is preliminary data.</text>
</comment>